<organism evidence="2 3">
    <name type="scientific">Corynebacterium variabile</name>
    <dbReference type="NCBI Taxonomy" id="1727"/>
    <lineage>
        <taxon>Bacteria</taxon>
        <taxon>Bacillati</taxon>
        <taxon>Actinomycetota</taxon>
        <taxon>Actinomycetes</taxon>
        <taxon>Mycobacteriales</taxon>
        <taxon>Corynebacteriaceae</taxon>
        <taxon>Corynebacterium</taxon>
    </lineage>
</organism>
<keyword evidence="1" id="KW-0812">Transmembrane</keyword>
<name>A0A4Y4C591_9CORY</name>
<evidence type="ECO:0000256" key="1">
    <source>
        <dbReference type="SAM" id="Phobius"/>
    </source>
</evidence>
<sequence>MSIRSANGGVAGSRLLFASNGALYASLLPWYPTLSDELSLS</sequence>
<feature type="transmembrane region" description="Helical" evidence="1">
    <location>
        <begin position="12"/>
        <end position="31"/>
    </location>
</feature>
<comment type="caution">
    <text evidence="2">The sequence shown here is derived from an EMBL/GenBank/DDBJ whole genome shotgun (WGS) entry which is preliminary data.</text>
</comment>
<dbReference type="GeneID" id="82889177"/>
<dbReference type="Proteomes" id="UP000319986">
    <property type="component" value="Unassembled WGS sequence"/>
</dbReference>
<reference evidence="2 3" key="1">
    <citation type="submission" date="2019-06" db="EMBL/GenBank/DDBJ databases">
        <title>Whole genome shotgun sequence of Corynebacterium variabile NBRC 15286.</title>
        <authorList>
            <person name="Hosoyama A."/>
            <person name="Uohara A."/>
            <person name="Ohji S."/>
            <person name="Ichikawa N."/>
        </authorList>
    </citation>
    <scope>NUCLEOTIDE SEQUENCE [LARGE SCALE GENOMIC DNA]</scope>
    <source>
        <strain evidence="2 3">NBRC 15286</strain>
    </source>
</reference>
<proteinExistence type="predicted"/>
<keyword evidence="1" id="KW-0472">Membrane</keyword>
<protein>
    <submittedName>
        <fullName evidence="2">Uncharacterized protein</fullName>
    </submittedName>
</protein>
<dbReference type="EMBL" id="BJNT01000014">
    <property type="protein sequence ID" value="GEC86524.1"/>
    <property type="molecule type" value="Genomic_DNA"/>
</dbReference>
<keyword evidence="1" id="KW-1133">Transmembrane helix</keyword>
<dbReference type="AlphaFoldDB" id="A0A4Y4C591"/>
<accession>A0A4Y4C591</accession>
<dbReference type="RefSeq" id="WP_268741893.1">
    <property type="nucleotide sequence ID" value="NZ_BJNT01000014.1"/>
</dbReference>
<evidence type="ECO:0000313" key="3">
    <source>
        <dbReference type="Proteomes" id="UP000319986"/>
    </source>
</evidence>
<evidence type="ECO:0000313" key="2">
    <source>
        <dbReference type="EMBL" id="GEC86524.1"/>
    </source>
</evidence>
<gene>
    <name evidence="2" type="ORF">CVA01_18380</name>
</gene>